<name>A0A495S7B2_9FLAO</name>
<dbReference type="Gene3D" id="3.90.330.10">
    <property type="entry name" value="Nitrile hydratase alpha /Thiocyanate hydrolase gamma"/>
    <property type="match status" value="1"/>
</dbReference>
<dbReference type="AlphaFoldDB" id="A0A495S7B2"/>
<accession>A0A495S7B2</accession>
<proteinExistence type="predicted"/>
<comment type="caution">
    <text evidence="1">The sequence shown here is derived from an EMBL/GenBank/DDBJ whole genome shotgun (WGS) entry which is preliminary data.</text>
</comment>
<evidence type="ECO:0000313" key="2">
    <source>
        <dbReference type="Proteomes" id="UP000280091"/>
    </source>
</evidence>
<evidence type="ECO:0000313" key="1">
    <source>
        <dbReference type="EMBL" id="RKS95381.1"/>
    </source>
</evidence>
<dbReference type="GO" id="GO:0046914">
    <property type="term" value="F:transition metal ion binding"/>
    <property type="evidence" value="ECO:0007669"/>
    <property type="project" value="InterPro"/>
</dbReference>
<organism evidence="1 2">
    <name type="scientific">Flavobacterium limicola</name>
    <dbReference type="NCBI Taxonomy" id="180441"/>
    <lineage>
        <taxon>Bacteria</taxon>
        <taxon>Pseudomonadati</taxon>
        <taxon>Bacteroidota</taxon>
        <taxon>Flavobacteriia</taxon>
        <taxon>Flavobacteriales</taxon>
        <taxon>Flavobacteriaceae</taxon>
        <taxon>Flavobacterium</taxon>
    </lineage>
</organism>
<dbReference type="Proteomes" id="UP000280091">
    <property type="component" value="Unassembled WGS sequence"/>
</dbReference>
<dbReference type="GO" id="GO:0003824">
    <property type="term" value="F:catalytic activity"/>
    <property type="evidence" value="ECO:0007669"/>
    <property type="project" value="InterPro"/>
</dbReference>
<dbReference type="SUPFAM" id="SSF56209">
    <property type="entry name" value="Nitrile hydratase alpha chain"/>
    <property type="match status" value="1"/>
</dbReference>
<dbReference type="OrthoDB" id="1275056at2"/>
<keyword evidence="2" id="KW-1185">Reference proteome</keyword>
<gene>
    <name evidence="1" type="ORF">BC952_1053</name>
</gene>
<dbReference type="InterPro" id="IPR036648">
    <property type="entry name" value="CN_Hdrase_a/SCN_Hdrase_g_sf"/>
</dbReference>
<reference evidence="1 2" key="1">
    <citation type="submission" date="2018-10" db="EMBL/GenBank/DDBJ databases">
        <title>Genomic Encyclopedia of Archaeal and Bacterial Type Strains, Phase II (KMG-II): from individual species to whole genera.</title>
        <authorList>
            <person name="Goeker M."/>
        </authorList>
    </citation>
    <scope>NUCLEOTIDE SEQUENCE [LARGE SCALE GENOMIC DNA]</scope>
    <source>
        <strain evidence="1 2">DSM 15094</strain>
    </source>
</reference>
<protein>
    <submittedName>
        <fullName evidence="1">Uncharacterized protein</fullName>
    </submittedName>
</protein>
<dbReference type="RefSeq" id="WP_147405260.1">
    <property type="nucleotide sequence ID" value="NZ_RBXA01000001.1"/>
</dbReference>
<sequence>MEITKDQKILDAIIKKSWQDPTFKSNLIASPITTIENFLGHPFHLPEGKNIAFVDQTDFSTIFINIPAEVNMDDVELNEEQLDIVSGGDGDITPPIIIKPNNYSGDIFK</sequence>
<dbReference type="EMBL" id="RBXA01000001">
    <property type="protein sequence ID" value="RKS95381.1"/>
    <property type="molecule type" value="Genomic_DNA"/>
</dbReference>